<evidence type="ECO:0000256" key="1">
    <source>
        <dbReference type="SAM" id="Phobius"/>
    </source>
</evidence>
<keyword evidence="3" id="KW-1185">Reference proteome</keyword>
<name>A0A923SBA1_9FIRM</name>
<dbReference type="RefSeq" id="WP_187015085.1">
    <property type="nucleotide sequence ID" value="NZ_JACOQI010000010.1"/>
</dbReference>
<comment type="caution">
    <text evidence="2">The sequence shown here is derived from an EMBL/GenBank/DDBJ whole genome shotgun (WGS) entry which is preliminary data.</text>
</comment>
<keyword evidence="1" id="KW-0472">Membrane</keyword>
<proteinExistence type="predicted"/>
<dbReference type="EMBL" id="JACOQI010000010">
    <property type="protein sequence ID" value="MBC5770857.1"/>
    <property type="molecule type" value="Genomic_DNA"/>
</dbReference>
<keyword evidence="1" id="KW-0812">Transmembrane</keyword>
<protein>
    <submittedName>
        <fullName evidence="2">Uncharacterized protein</fullName>
    </submittedName>
</protein>
<keyword evidence="1" id="KW-1133">Transmembrane helix</keyword>
<organism evidence="2 3">
    <name type="scientific">Dysosmobacter segnis</name>
    <dbReference type="NCBI Taxonomy" id="2763042"/>
    <lineage>
        <taxon>Bacteria</taxon>
        <taxon>Bacillati</taxon>
        <taxon>Bacillota</taxon>
        <taxon>Clostridia</taxon>
        <taxon>Eubacteriales</taxon>
        <taxon>Oscillospiraceae</taxon>
        <taxon>Dysosmobacter</taxon>
    </lineage>
</organism>
<reference evidence="2" key="1">
    <citation type="submission" date="2020-08" db="EMBL/GenBank/DDBJ databases">
        <title>Genome public.</title>
        <authorList>
            <person name="Liu C."/>
            <person name="Sun Q."/>
        </authorList>
    </citation>
    <scope>NUCLEOTIDE SEQUENCE</scope>
    <source>
        <strain evidence="2">BX15</strain>
    </source>
</reference>
<accession>A0A923SBA1</accession>
<sequence>MKWFMFCVAMNFIAAIVLIGAGATELNNLGTSVPALLCIAAGICGLIEIRKNK</sequence>
<evidence type="ECO:0000313" key="3">
    <source>
        <dbReference type="Proteomes" id="UP000620327"/>
    </source>
</evidence>
<feature type="transmembrane region" description="Helical" evidence="1">
    <location>
        <begin position="33"/>
        <end position="49"/>
    </location>
</feature>
<dbReference type="Proteomes" id="UP000620327">
    <property type="component" value="Unassembled WGS sequence"/>
</dbReference>
<dbReference type="AlphaFoldDB" id="A0A923SBA1"/>
<evidence type="ECO:0000313" key="2">
    <source>
        <dbReference type="EMBL" id="MBC5770857.1"/>
    </source>
</evidence>
<gene>
    <name evidence="2" type="ORF">H8Z83_11095</name>
</gene>